<dbReference type="SMART" id="SM00191">
    <property type="entry name" value="Int_alpha"/>
    <property type="match status" value="4"/>
</dbReference>
<protein>
    <submittedName>
        <fullName evidence="6">VCBS repeat-containing protein</fullName>
    </submittedName>
</protein>
<dbReference type="InterPro" id="IPR013517">
    <property type="entry name" value="FG-GAP"/>
</dbReference>
<evidence type="ECO:0000256" key="3">
    <source>
        <dbReference type="ARBA" id="ARBA00023180"/>
    </source>
</evidence>
<dbReference type="PANTHER" id="PTHR44103:SF1">
    <property type="entry name" value="PROPROTEIN CONVERTASE P"/>
    <property type="match status" value="1"/>
</dbReference>
<evidence type="ECO:0000256" key="4">
    <source>
        <dbReference type="SAM" id="MobiDB-lite"/>
    </source>
</evidence>
<dbReference type="SUPFAM" id="SSF69318">
    <property type="entry name" value="Integrin alpha N-terminal domain"/>
    <property type="match status" value="3"/>
</dbReference>
<evidence type="ECO:0000256" key="1">
    <source>
        <dbReference type="ARBA" id="ARBA00022729"/>
    </source>
</evidence>
<dbReference type="RefSeq" id="WP_069696384.1">
    <property type="nucleotide sequence ID" value="NZ_CP043010.1"/>
</dbReference>
<keyword evidence="3" id="KW-0325">Glycoprotein</keyword>
<evidence type="ECO:0000256" key="2">
    <source>
        <dbReference type="ARBA" id="ARBA00022737"/>
    </source>
</evidence>
<reference evidence="6" key="1">
    <citation type="submission" date="2022-07" db="EMBL/GenBank/DDBJ databases">
        <authorList>
            <person name="Wu T."/>
        </authorList>
    </citation>
    <scope>NUCLEOTIDE SEQUENCE</scope>
    <source>
        <strain evidence="6">SD-1</strain>
    </source>
</reference>
<proteinExistence type="predicted"/>
<dbReference type="Gene3D" id="2.130.10.130">
    <property type="entry name" value="Integrin alpha, N-terminal"/>
    <property type="match status" value="2"/>
</dbReference>
<accession>A0AAX3EHR2</accession>
<gene>
    <name evidence="6" type="ORF">NL394_21020</name>
</gene>
<dbReference type="InterPro" id="IPR028994">
    <property type="entry name" value="Integrin_alpha_N"/>
</dbReference>
<dbReference type="PANTHER" id="PTHR44103">
    <property type="entry name" value="PROPROTEIN CONVERTASE P"/>
    <property type="match status" value="1"/>
</dbReference>
<dbReference type="Pfam" id="PF13517">
    <property type="entry name" value="FG-GAP_3"/>
    <property type="match status" value="3"/>
</dbReference>
<evidence type="ECO:0000256" key="5">
    <source>
        <dbReference type="SAM" id="SignalP"/>
    </source>
</evidence>
<feature type="signal peptide" evidence="5">
    <location>
        <begin position="1"/>
        <end position="24"/>
    </location>
</feature>
<keyword evidence="1 5" id="KW-0732">Signal</keyword>
<dbReference type="InterPro" id="IPR013519">
    <property type="entry name" value="Int_alpha_beta-p"/>
</dbReference>
<dbReference type="EMBL" id="CP101185">
    <property type="protein sequence ID" value="UYV97478.1"/>
    <property type="molecule type" value="Genomic_DNA"/>
</dbReference>
<dbReference type="Proteomes" id="UP001163293">
    <property type="component" value="Chromosome"/>
</dbReference>
<name>A0AAX3EHR2_PAEUR</name>
<sequence>MGFLQRSIAVSTGLLVFASSLIFAQAPATAVPLPSPDNPNVKFVEGTPHSDHVFETPLGGAPQSGAPQSGDTRSSDPRAGAQAAQGPSDVEALLRDGVAATGPSGDIRVRLVTAKLADNSNTVSMAGAEQVVASTSSYWKAMTNNRLSMTVDSKVSGFQSKARSTDHYSVIMSTITSELKWQASPYTALVIFIPSSTLSGNALGAGYSSGSYSGRVLLPQLSSFSNNVMSHEFGHVIGLMHADALQCGSGVPDVGTDSSGRFTDPSCYIREYGDTTDIMGAAQYNQPVISSSFWDYAGLGRGDEIRDVGVAGGVKSYTLKPWGGTDAQRAIKFTDPVSKEVYYLELRQPVGYDSYLKNPGQEGNKGVKIVQRGGATIASSLILMPSTVPFTEPWYAKNHSWPAGRTFTTHTGTQVTIDSVSATSATVTINADPKLKTRMRFSAGDFDGDKLADVISREADGSLLLFRGLPGNRLADPVQIGSGWGIFNAVFGTADFNGDGFADVLARTSDGGLWLYPGNGKGGFLSRSQVGFGWQGFTQLVAPGDFSGDGRADVIASSPDGRLWLYPGDGFGGFQSQVLLGQGWDVFNTLAPAGSFGGGSAGLLARAGDGTLYVYPGNGKGGFLPRAAVGSGWNSAGDLIGGEDLTRDKSDDVLAAAAGGAMTIYPGDGSGFADRLAIGTGWTAFDQVWEAGDFNGDRVADVLARSKDGALWLYPGNGSGAFLPRVQVGSGWNMFNTILSAGDFDGDSRPDLVGRAPDGTLWLYPTDGKGKFLARRQIGMGWQGFTQLLAPGDFSGDGKADIVGQTADGVLWLYPGDGAGGFLARKQIGTGWNMFNLVLQAGDFNGDGREDLLGRASDGGLWLYPGNGSGGFLSRMNLGSGWNMFSSIAALGNGFTGTGNPSVVGVAGDGTLLLYAGTGGGKFQPVKLNPL</sequence>
<keyword evidence="2" id="KW-0677">Repeat</keyword>
<keyword evidence="7" id="KW-1185">Reference proteome</keyword>
<evidence type="ECO:0000313" key="6">
    <source>
        <dbReference type="EMBL" id="UYV97478.1"/>
    </source>
</evidence>
<dbReference type="AlphaFoldDB" id="A0AAX3EHR2"/>
<dbReference type="SUPFAM" id="SSF55486">
    <property type="entry name" value="Metalloproteases ('zincins'), catalytic domain"/>
    <property type="match status" value="2"/>
</dbReference>
<feature type="region of interest" description="Disordered" evidence="4">
    <location>
        <begin position="32"/>
        <end position="88"/>
    </location>
</feature>
<dbReference type="Gene3D" id="2.115.10.10">
    <property type="entry name" value="Tachylectin 2"/>
    <property type="match status" value="1"/>
</dbReference>
<feature type="chain" id="PRO_5043623543" evidence="5">
    <location>
        <begin position="25"/>
        <end position="931"/>
    </location>
</feature>
<organism evidence="6 7">
    <name type="scientific">Paenarthrobacter ureafaciens</name>
    <dbReference type="NCBI Taxonomy" id="37931"/>
    <lineage>
        <taxon>Bacteria</taxon>
        <taxon>Bacillati</taxon>
        <taxon>Actinomycetota</taxon>
        <taxon>Actinomycetes</taxon>
        <taxon>Micrococcales</taxon>
        <taxon>Micrococcaceae</taxon>
        <taxon>Paenarthrobacter</taxon>
    </lineage>
</organism>
<evidence type="ECO:0000313" key="7">
    <source>
        <dbReference type="Proteomes" id="UP001163293"/>
    </source>
</evidence>